<proteinExistence type="predicted"/>
<comment type="caution">
    <text evidence="1">The sequence shown here is derived from an EMBL/GenBank/DDBJ whole genome shotgun (WGS) entry which is preliminary data.</text>
</comment>
<protein>
    <submittedName>
        <fullName evidence="1">Uncharacterized protein</fullName>
    </submittedName>
</protein>
<evidence type="ECO:0000313" key="2">
    <source>
        <dbReference type="Proteomes" id="UP001295684"/>
    </source>
</evidence>
<name>A0AAD1XG38_EUPCR</name>
<evidence type="ECO:0000313" key="1">
    <source>
        <dbReference type="EMBL" id="CAI2370511.1"/>
    </source>
</evidence>
<dbReference type="AlphaFoldDB" id="A0AAD1XG38"/>
<accession>A0AAD1XG38</accession>
<keyword evidence="2" id="KW-1185">Reference proteome</keyword>
<dbReference type="EMBL" id="CAMPGE010011695">
    <property type="protein sequence ID" value="CAI2370511.1"/>
    <property type="molecule type" value="Genomic_DNA"/>
</dbReference>
<gene>
    <name evidence="1" type="ORF">ECRASSUSDP1_LOCUS11824</name>
</gene>
<reference evidence="1" key="1">
    <citation type="submission" date="2023-07" db="EMBL/GenBank/DDBJ databases">
        <authorList>
            <consortium name="AG Swart"/>
            <person name="Singh M."/>
            <person name="Singh A."/>
            <person name="Seah K."/>
            <person name="Emmerich C."/>
        </authorList>
    </citation>
    <scope>NUCLEOTIDE SEQUENCE</scope>
    <source>
        <strain evidence="1">DP1</strain>
    </source>
</reference>
<dbReference type="Proteomes" id="UP001295684">
    <property type="component" value="Unassembled WGS sequence"/>
</dbReference>
<organism evidence="1 2">
    <name type="scientific">Euplotes crassus</name>
    <dbReference type="NCBI Taxonomy" id="5936"/>
    <lineage>
        <taxon>Eukaryota</taxon>
        <taxon>Sar</taxon>
        <taxon>Alveolata</taxon>
        <taxon>Ciliophora</taxon>
        <taxon>Intramacronucleata</taxon>
        <taxon>Spirotrichea</taxon>
        <taxon>Hypotrichia</taxon>
        <taxon>Euplotida</taxon>
        <taxon>Euplotidae</taxon>
        <taxon>Moneuplotes</taxon>
    </lineage>
</organism>
<sequence>MPKVYIKEKSVRKKNFKNYLCLSKRFLASKETRARDNIMDKYFSNTKESIPRNYYSKIDDIEEVDLVQKSTPRKKSGIRFSTNHLVIKTALPRICQLGNHRNCGPGIMCPRLKGLYLVSLKREEGICTKLHFQPFQNIQWIILPLLPEFCDSGNRNSFKENNSINSLKRKKSLAVVRYLQKSVDRRPLKSNIADDWLDESMTPSQNPSDDIKISKRARKERIQLRKGKYIRSRPKIYNLNMFRNERIKQLSRAEC</sequence>